<dbReference type="EMBL" id="CP046457">
    <property type="protein sequence ID" value="QGU00450.1"/>
    <property type="molecule type" value="Genomic_DNA"/>
</dbReference>
<feature type="transmembrane region" description="Helical" evidence="1">
    <location>
        <begin position="334"/>
        <end position="350"/>
    </location>
</feature>
<dbReference type="PRINTS" id="PR00702">
    <property type="entry name" value="ACRIFLAVINRP"/>
</dbReference>
<organism evidence="2 3">
    <name type="scientific">Candidatus Syntrophocurvum alkaliphilum</name>
    <dbReference type="NCBI Taxonomy" id="2293317"/>
    <lineage>
        <taxon>Bacteria</taxon>
        <taxon>Bacillati</taxon>
        <taxon>Bacillota</taxon>
        <taxon>Clostridia</taxon>
        <taxon>Eubacteriales</taxon>
        <taxon>Syntrophomonadaceae</taxon>
        <taxon>Candidatus Syntrophocurvum</taxon>
    </lineage>
</organism>
<feature type="transmembrane region" description="Helical" evidence="1">
    <location>
        <begin position="12"/>
        <end position="29"/>
    </location>
</feature>
<keyword evidence="1" id="KW-1133">Transmembrane helix</keyword>
<dbReference type="Gene3D" id="3.30.70.1440">
    <property type="entry name" value="Multidrug efflux transporter AcrB pore domain"/>
    <property type="match status" value="1"/>
</dbReference>
<keyword evidence="1" id="KW-0472">Membrane</keyword>
<evidence type="ECO:0000256" key="1">
    <source>
        <dbReference type="SAM" id="Phobius"/>
    </source>
</evidence>
<dbReference type="PANTHER" id="PTHR32063:SF0">
    <property type="entry name" value="SWARMING MOTILITY PROTEIN SWRC"/>
    <property type="match status" value="1"/>
</dbReference>
<feature type="transmembrane region" description="Helical" evidence="1">
    <location>
        <begin position="534"/>
        <end position="553"/>
    </location>
</feature>
<name>A0A6I6DKF6_9FIRM</name>
<dbReference type="Gene3D" id="3.30.70.1430">
    <property type="entry name" value="Multidrug efflux transporter AcrB pore domain"/>
    <property type="match status" value="2"/>
</dbReference>
<dbReference type="Gene3D" id="3.30.70.1320">
    <property type="entry name" value="Multidrug efflux transporter AcrB pore domain like"/>
    <property type="match status" value="1"/>
</dbReference>
<dbReference type="RefSeq" id="WP_156204230.1">
    <property type="nucleotide sequence ID" value="NZ_CP046457.1"/>
</dbReference>
<dbReference type="Gene3D" id="1.20.1640.10">
    <property type="entry name" value="Multidrug efflux transporter AcrB transmembrane domain"/>
    <property type="match status" value="2"/>
</dbReference>
<feature type="transmembrane region" description="Helical" evidence="1">
    <location>
        <begin position="888"/>
        <end position="908"/>
    </location>
</feature>
<dbReference type="Pfam" id="PF00873">
    <property type="entry name" value="ACR_tran"/>
    <property type="match status" value="1"/>
</dbReference>
<dbReference type="GO" id="GO:0042910">
    <property type="term" value="F:xenobiotic transmembrane transporter activity"/>
    <property type="evidence" value="ECO:0007669"/>
    <property type="project" value="TreeGrafter"/>
</dbReference>
<feature type="transmembrane region" description="Helical" evidence="1">
    <location>
        <begin position="991"/>
        <end position="1017"/>
    </location>
</feature>
<keyword evidence="1" id="KW-0812">Transmembrane</keyword>
<evidence type="ECO:0000313" key="3">
    <source>
        <dbReference type="Proteomes" id="UP000426444"/>
    </source>
</evidence>
<dbReference type="SUPFAM" id="SSF82714">
    <property type="entry name" value="Multidrug efflux transporter AcrB TolC docking domain, DN and DC subdomains"/>
    <property type="match status" value="2"/>
</dbReference>
<feature type="transmembrane region" description="Helical" evidence="1">
    <location>
        <begin position="383"/>
        <end position="408"/>
    </location>
</feature>
<feature type="transmembrane region" description="Helical" evidence="1">
    <location>
        <begin position="862"/>
        <end position="881"/>
    </location>
</feature>
<dbReference type="AlphaFoldDB" id="A0A6I6DKF6"/>
<evidence type="ECO:0000313" key="2">
    <source>
        <dbReference type="EMBL" id="QGU00450.1"/>
    </source>
</evidence>
<gene>
    <name evidence="2" type="ORF">SYNTR_1856</name>
</gene>
<dbReference type="InterPro" id="IPR001036">
    <property type="entry name" value="Acrflvin-R"/>
</dbReference>
<feature type="transmembrane region" description="Helical" evidence="1">
    <location>
        <begin position="454"/>
        <end position="482"/>
    </location>
</feature>
<dbReference type="Proteomes" id="UP000426444">
    <property type="component" value="Chromosome"/>
</dbReference>
<feature type="transmembrane region" description="Helical" evidence="1">
    <location>
        <begin position="357"/>
        <end position="377"/>
    </location>
</feature>
<dbReference type="Gene3D" id="3.30.2090.10">
    <property type="entry name" value="Multidrug efflux transporter AcrB TolC docking domain, DN and DC subdomains"/>
    <property type="match status" value="2"/>
</dbReference>
<dbReference type="SUPFAM" id="SSF82693">
    <property type="entry name" value="Multidrug efflux transporter AcrB pore domain, PN1, PN2, PC1 and PC2 subdomains"/>
    <property type="match status" value="3"/>
</dbReference>
<dbReference type="PANTHER" id="PTHR32063">
    <property type="match status" value="1"/>
</dbReference>
<accession>A0A6I6DKF6</accession>
<proteinExistence type="predicted"/>
<protein>
    <submittedName>
        <fullName evidence="2">RND efflux system, inner membrane transporter</fullName>
    </submittedName>
</protein>
<dbReference type="SUPFAM" id="SSF82866">
    <property type="entry name" value="Multidrug efflux transporter AcrB transmembrane domain"/>
    <property type="match status" value="2"/>
</dbReference>
<dbReference type="InterPro" id="IPR027463">
    <property type="entry name" value="AcrB_DN_DC_subdom"/>
</dbReference>
<feature type="transmembrane region" description="Helical" evidence="1">
    <location>
        <begin position="428"/>
        <end position="448"/>
    </location>
</feature>
<dbReference type="OrthoDB" id="9757876at2"/>
<keyword evidence="3" id="KW-1185">Reference proteome</keyword>
<sequence>MKIVDFSVKRPVTITIIVAVLVILGFFTLSRMSIELYPDINLPVAAVITSYPSAGPEEVESQVSIPMEGMLATVSNVTNLHSTSSAGSSMIIIEFNWGTDMNEAMANMRDQVGMVERFLPDGAENPLIVRMDPTMMPILQMGISGDDLAQVQTIAEDVIEPRLARIPGVASVMTLGGLEREVKVEVDPVKLENYGLAMSQVVQVLQTENFAMSGGQVAQGEREYYVRTLQEFETVEEIKDVTIATPAGHILQLREIATIVDGYKDQNQLTRVNGDPAVAVNVLKQTDANTADTCAAVVAELDKINQELGVDIQFDIAFDQSEFIHEALNNTQRLIIQGAILAMLILFVFLRNARSTLIIFTAIPLSIVSAFILMYFTNYTVNMITLGALALGLGRMVDDSIVVFENIYRHRSLGLSAKEAAKKGASEVGTAVLATTLTILAVFAPMLFVEGIAAIFFLPLAITVCFALICSLVIALTVIPLMSSKLLTDESMKKTREKTGRIANATNKFGELLEKISEKYKALLKWALGRRKTVVAAVTFLFVASFSGVPFIGAEFLPTMDTGEISVTIETDKGSVIGHTDEVTSQVEEELRQIPEVETIFSTIGSSGNMMDDSGQPDRTTIYTKLVPLDQRDRSVEEVTEEIRNKVNYIPGAKINATVFDVFSFGGTSGPINVQVRGDDLDILREISYELVNIIENVSGTREVSSSLMDGNPELQIKVDRQRAAQYGLTPMQISNEIQNVMEGRVATQYSFEGSEIDVRVTYDSKDYKDVEYLSNLPIMSQTGAIVRLSEVATFEVEQGPVQISRVDQVRLADINAHLVGRDLASVMEEIREEANKLNLPAGYTIEYGGETQEMEESFKTLAMALMLAIVLAYAVMAIQYESFFNPFVIMFSVPVAFIGVVLGLVITGKAFSVPAFVGLIMMVGIVVSNAIILVDYLNRLRAEGMERNEAIIEAGRIRLRPILMTTLSTVLAMLPLAIGMGEGTEFQAPMAIVVISGLLVSTLVTLVLVPVVYSIFDDLGIRIRKRFSKDTEEEEASIES</sequence>
<feature type="transmembrane region" description="Helical" evidence="1">
    <location>
        <begin position="960"/>
        <end position="979"/>
    </location>
</feature>
<feature type="transmembrane region" description="Helical" evidence="1">
    <location>
        <begin position="914"/>
        <end position="939"/>
    </location>
</feature>
<dbReference type="GO" id="GO:0005886">
    <property type="term" value="C:plasma membrane"/>
    <property type="evidence" value="ECO:0007669"/>
    <property type="project" value="TreeGrafter"/>
</dbReference>
<dbReference type="KEGG" id="salq:SYNTR_1856"/>
<reference evidence="3" key="1">
    <citation type="journal article" date="2019" name="Microbiology">
        <title>Complete Genome Sequence of an Uncultured Bacterium of the Candidate Phylum Bipolaricaulota.</title>
        <authorList>
            <person name="Kadnikov V.V."/>
            <person name="Mardanov A.V."/>
            <person name="Beletsky A.V."/>
            <person name="Frank Y.A."/>
            <person name="Karnachuk O.V."/>
            <person name="Ravin N.V."/>
        </authorList>
    </citation>
    <scope>NUCLEOTIDE SEQUENCE [LARGE SCALE GENOMIC DNA]</scope>
</reference>